<keyword evidence="3" id="KW-1185">Reference proteome</keyword>
<dbReference type="AlphaFoldDB" id="A0A7X0DEY4"/>
<dbReference type="EMBL" id="JACHEJ010000035">
    <property type="protein sequence ID" value="MBB6182493.1"/>
    <property type="molecule type" value="Genomic_DNA"/>
</dbReference>
<organism evidence="2 3">
    <name type="scientific">Pseudorhizobium flavum</name>
    <dbReference type="NCBI Taxonomy" id="1335061"/>
    <lineage>
        <taxon>Bacteria</taxon>
        <taxon>Pseudomonadati</taxon>
        <taxon>Pseudomonadota</taxon>
        <taxon>Alphaproteobacteria</taxon>
        <taxon>Hyphomicrobiales</taxon>
        <taxon>Rhizobiaceae</taxon>
        <taxon>Rhizobium/Agrobacterium group</taxon>
        <taxon>Pseudorhizobium</taxon>
    </lineage>
</organism>
<sequence length="68" mass="7755">MQPLIRDGRITCRHEAGEGDDAGHSRLTFFFRNRRLRVIVTERGTIIQQSAVDFGERPLGDSSRRLGE</sequence>
<reference evidence="2 3" key="1">
    <citation type="submission" date="2020-08" db="EMBL/GenBank/DDBJ databases">
        <title>Genomic Encyclopedia of Type Strains, Phase IV (KMG-IV): sequencing the most valuable type-strain genomes for metagenomic binning, comparative biology and taxonomic classification.</title>
        <authorList>
            <person name="Goeker M."/>
        </authorList>
    </citation>
    <scope>NUCLEOTIDE SEQUENCE [LARGE SCALE GENOMIC DNA]</scope>
    <source>
        <strain evidence="2 3">DSM 102134</strain>
    </source>
</reference>
<accession>A0A7X0DEY4</accession>
<comment type="caution">
    <text evidence="2">The sequence shown here is derived from an EMBL/GenBank/DDBJ whole genome shotgun (WGS) entry which is preliminary data.</text>
</comment>
<dbReference type="Pfam" id="PF20132">
    <property type="entry name" value="DUF6522"/>
    <property type="match status" value="1"/>
</dbReference>
<dbReference type="RefSeq" id="WP_077547589.1">
    <property type="nucleotide sequence ID" value="NZ_JACHEJ010000035.1"/>
</dbReference>
<dbReference type="InterPro" id="IPR045389">
    <property type="entry name" value="DUF6522"/>
</dbReference>
<dbReference type="Proteomes" id="UP000535501">
    <property type="component" value="Unassembled WGS sequence"/>
</dbReference>
<gene>
    <name evidence="2" type="ORF">HNQ75_004482</name>
</gene>
<evidence type="ECO:0000313" key="2">
    <source>
        <dbReference type="EMBL" id="MBB6182493.1"/>
    </source>
</evidence>
<evidence type="ECO:0000313" key="3">
    <source>
        <dbReference type="Proteomes" id="UP000535501"/>
    </source>
</evidence>
<name>A0A7X0DEY4_9HYPH</name>
<proteinExistence type="predicted"/>
<evidence type="ECO:0000256" key="1">
    <source>
        <dbReference type="SAM" id="MobiDB-lite"/>
    </source>
</evidence>
<protein>
    <submittedName>
        <fullName evidence="2">Uncharacterized protein</fullName>
    </submittedName>
</protein>
<feature type="region of interest" description="Disordered" evidence="1">
    <location>
        <begin position="1"/>
        <end position="23"/>
    </location>
</feature>